<dbReference type="Proteomes" id="UP000799324">
    <property type="component" value="Unassembled WGS sequence"/>
</dbReference>
<gene>
    <name evidence="2" type="ORF">K491DRAFT_775472</name>
</gene>
<name>A0A6A6TJC2_9PLEO</name>
<keyword evidence="3" id="KW-1185">Reference proteome</keyword>
<dbReference type="AlphaFoldDB" id="A0A6A6TJC2"/>
<evidence type="ECO:0000256" key="1">
    <source>
        <dbReference type="SAM" id="MobiDB-lite"/>
    </source>
</evidence>
<evidence type="ECO:0000313" key="2">
    <source>
        <dbReference type="EMBL" id="KAF2659516.1"/>
    </source>
</evidence>
<organism evidence="2 3">
    <name type="scientific">Lophiostoma macrostomum CBS 122681</name>
    <dbReference type="NCBI Taxonomy" id="1314788"/>
    <lineage>
        <taxon>Eukaryota</taxon>
        <taxon>Fungi</taxon>
        <taxon>Dikarya</taxon>
        <taxon>Ascomycota</taxon>
        <taxon>Pezizomycotina</taxon>
        <taxon>Dothideomycetes</taxon>
        <taxon>Pleosporomycetidae</taxon>
        <taxon>Pleosporales</taxon>
        <taxon>Lophiostomataceae</taxon>
        <taxon>Lophiostoma</taxon>
    </lineage>
</organism>
<protein>
    <submittedName>
        <fullName evidence="2">Uncharacterized protein</fullName>
    </submittedName>
</protein>
<feature type="region of interest" description="Disordered" evidence="1">
    <location>
        <begin position="42"/>
        <end position="69"/>
    </location>
</feature>
<feature type="compositionally biased region" description="Basic and acidic residues" evidence="1">
    <location>
        <begin position="59"/>
        <end position="69"/>
    </location>
</feature>
<sequence length="560" mass="64127">MSTTLPVLGKGKEKATENDPVLEETSLPSYFELKDDAKDWPSLWRSTKRRHEDDEDDGSGQKKSREESPLSKIYVDMKRTIPKNSDEARRIAAGLGMTVTELLDKEPGQIVKTVCGDTYGWRDHDPPVYHTTLNGWADSALAVVFQAWHMNQKERLLFTHTLRAFSICWEEETMTKFNSACESREAIEFFYRNKFKRYRNLKDKYETKYTKSVQISAIRPQLLDPFSGRYVDTTGDPRPFKEVIDEEGNFKTSTMAFKWYSYQRMGAILVESARQGTIPGRRFPLPVDFEYSPKVQIENPENSTPSSRATLVKHIHTDYQNSKEKEVFDGILSKIDLAGSNIVAINFPITSDLKERKIHPAISAIHTVAQIKKACDRNSRQASPGMLVHFHNPNHMYYPAEQGIRNQLFLLSGCDESSIVPVHDLQAFQEIRSTSIVFCSGQQAQYSQMPIRQILADLLPERLGDQFPPMIICKTVDMEDTEYEDEYTDDKGVKKYLPDPNHPRCQLLFRSPDEGGRYTSFPWTYKGDVPPNTTAAKNSVLGDMTVYVRNDLVKRELQVV</sequence>
<dbReference type="EMBL" id="MU004306">
    <property type="protein sequence ID" value="KAF2659516.1"/>
    <property type="molecule type" value="Genomic_DNA"/>
</dbReference>
<reference evidence="2" key="1">
    <citation type="journal article" date="2020" name="Stud. Mycol.">
        <title>101 Dothideomycetes genomes: a test case for predicting lifestyles and emergence of pathogens.</title>
        <authorList>
            <person name="Haridas S."/>
            <person name="Albert R."/>
            <person name="Binder M."/>
            <person name="Bloem J."/>
            <person name="Labutti K."/>
            <person name="Salamov A."/>
            <person name="Andreopoulos B."/>
            <person name="Baker S."/>
            <person name="Barry K."/>
            <person name="Bills G."/>
            <person name="Bluhm B."/>
            <person name="Cannon C."/>
            <person name="Castanera R."/>
            <person name="Culley D."/>
            <person name="Daum C."/>
            <person name="Ezra D."/>
            <person name="Gonzalez J."/>
            <person name="Henrissat B."/>
            <person name="Kuo A."/>
            <person name="Liang C."/>
            <person name="Lipzen A."/>
            <person name="Lutzoni F."/>
            <person name="Magnuson J."/>
            <person name="Mondo S."/>
            <person name="Nolan M."/>
            <person name="Ohm R."/>
            <person name="Pangilinan J."/>
            <person name="Park H.-J."/>
            <person name="Ramirez L."/>
            <person name="Alfaro M."/>
            <person name="Sun H."/>
            <person name="Tritt A."/>
            <person name="Yoshinaga Y."/>
            <person name="Zwiers L.-H."/>
            <person name="Turgeon B."/>
            <person name="Goodwin S."/>
            <person name="Spatafora J."/>
            <person name="Crous P."/>
            <person name="Grigoriev I."/>
        </authorList>
    </citation>
    <scope>NUCLEOTIDE SEQUENCE</scope>
    <source>
        <strain evidence="2">CBS 122681</strain>
    </source>
</reference>
<proteinExistence type="predicted"/>
<evidence type="ECO:0000313" key="3">
    <source>
        <dbReference type="Proteomes" id="UP000799324"/>
    </source>
</evidence>
<feature type="region of interest" description="Disordered" evidence="1">
    <location>
        <begin position="1"/>
        <end position="28"/>
    </location>
</feature>
<accession>A0A6A6TJC2</accession>